<accession>A0A8I1WBD1</accession>
<dbReference type="PROSITE" id="PS50977">
    <property type="entry name" value="HTH_TETR_2"/>
    <property type="match status" value="1"/>
</dbReference>
<dbReference type="GO" id="GO:0003677">
    <property type="term" value="F:DNA binding"/>
    <property type="evidence" value="ECO:0007669"/>
    <property type="project" value="UniProtKB-UniRule"/>
</dbReference>
<sequence>MGTRERILDHSLLLFNQRGVAWVTTLDIATEMNISPGNLYYHYHGKEELVLPLLAEFQLAIDRLNRNISSDVQTLDDCLPLLYTLLGVCRHYRFILRDQNFFLQEGAGVSAHLPRKWRRVLRSLQEFSHHLIARFGPYLHEDEQQLLADNLVLMGLSWLCFEPHLTHHTVTDMSKDAQPDASSPAQNEWLAEDEEMLIQTGIRRLTAVLTPYLSLSAARACSADAR</sequence>
<protein>
    <submittedName>
        <fullName evidence="4">TetR family transcriptional regulator</fullName>
    </submittedName>
</protein>
<dbReference type="Proteomes" id="UP000664658">
    <property type="component" value="Unassembled WGS sequence"/>
</dbReference>
<evidence type="ECO:0000313" key="4">
    <source>
        <dbReference type="EMBL" id="MBO1109234.1"/>
    </source>
</evidence>
<gene>
    <name evidence="4" type="ORF">J2R62_13610</name>
</gene>
<dbReference type="Pfam" id="PF13972">
    <property type="entry name" value="TetR"/>
    <property type="match status" value="1"/>
</dbReference>
<dbReference type="PANTHER" id="PTHR43479:SF12">
    <property type="entry name" value="TRANSCRIPTIONAL REGULATORY PROTEIN"/>
    <property type="match status" value="1"/>
</dbReference>
<dbReference type="SUPFAM" id="SSF46689">
    <property type="entry name" value="Homeodomain-like"/>
    <property type="match status" value="1"/>
</dbReference>
<name>A0A8I1WBD1_PLESH</name>
<comment type="caution">
    <text evidence="4">The sequence shown here is derived from an EMBL/GenBank/DDBJ whole genome shotgun (WGS) entry which is preliminary data.</text>
</comment>
<dbReference type="InterPro" id="IPR001647">
    <property type="entry name" value="HTH_TetR"/>
</dbReference>
<dbReference type="PANTHER" id="PTHR43479">
    <property type="entry name" value="ACREF/ENVCD OPERON REPRESSOR-RELATED"/>
    <property type="match status" value="1"/>
</dbReference>
<dbReference type="InterPro" id="IPR050624">
    <property type="entry name" value="HTH-type_Tx_Regulator"/>
</dbReference>
<dbReference type="AlphaFoldDB" id="A0A8I1WBD1"/>
<keyword evidence="1 2" id="KW-0238">DNA-binding</keyword>
<dbReference type="EMBL" id="JAFNAA010000016">
    <property type="protein sequence ID" value="MBO1109234.1"/>
    <property type="molecule type" value="Genomic_DNA"/>
</dbReference>
<dbReference type="Gene3D" id="1.10.357.10">
    <property type="entry name" value="Tetracycline Repressor, domain 2"/>
    <property type="match status" value="1"/>
</dbReference>
<dbReference type="InterPro" id="IPR009057">
    <property type="entry name" value="Homeodomain-like_sf"/>
</dbReference>
<reference evidence="4" key="1">
    <citation type="submission" date="2021-03" db="EMBL/GenBank/DDBJ databases">
        <title>Plesiomonas shigelloides zfcc0051, isolated from zebrafish feces.</title>
        <authorList>
            <person name="Vanderhoek Z."/>
            <person name="Gaulke C."/>
        </authorList>
    </citation>
    <scope>NUCLEOTIDE SEQUENCE</scope>
    <source>
        <strain evidence="4">Zfcc0051</strain>
    </source>
</reference>
<evidence type="ECO:0000313" key="5">
    <source>
        <dbReference type="Proteomes" id="UP000664658"/>
    </source>
</evidence>
<dbReference type="Pfam" id="PF00440">
    <property type="entry name" value="TetR_N"/>
    <property type="match status" value="1"/>
</dbReference>
<dbReference type="PRINTS" id="PR00455">
    <property type="entry name" value="HTHTETR"/>
</dbReference>
<dbReference type="InterPro" id="IPR025722">
    <property type="entry name" value="TetR"/>
</dbReference>
<evidence type="ECO:0000259" key="3">
    <source>
        <dbReference type="PROSITE" id="PS50977"/>
    </source>
</evidence>
<dbReference type="RefSeq" id="WP_207542445.1">
    <property type="nucleotide sequence ID" value="NZ_JAFNAA010000016.1"/>
</dbReference>
<organism evidence="4 5">
    <name type="scientific">Plesiomonas shigelloides</name>
    <name type="common">Aeromonas shigelloides</name>
    <dbReference type="NCBI Taxonomy" id="703"/>
    <lineage>
        <taxon>Bacteria</taxon>
        <taxon>Pseudomonadati</taxon>
        <taxon>Pseudomonadota</taxon>
        <taxon>Gammaproteobacteria</taxon>
        <taxon>Enterobacterales</taxon>
        <taxon>Enterobacteriaceae</taxon>
        <taxon>Plesiomonas</taxon>
    </lineage>
</organism>
<evidence type="ECO:0000256" key="1">
    <source>
        <dbReference type="ARBA" id="ARBA00023125"/>
    </source>
</evidence>
<proteinExistence type="predicted"/>
<evidence type="ECO:0000256" key="2">
    <source>
        <dbReference type="PROSITE-ProRule" id="PRU00335"/>
    </source>
</evidence>
<feature type="domain" description="HTH tetR-type" evidence="3">
    <location>
        <begin position="1"/>
        <end position="61"/>
    </location>
</feature>
<feature type="DNA-binding region" description="H-T-H motif" evidence="2">
    <location>
        <begin position="24"/>
        <end position="43"/>
    </location>
</feature>